<evidence type="ECO:0000259" key="9">
    <source>
        <dbReference type="PROSITE" id="PS51562"/>
    </source>
</evidence>
<dbReference type="PANTHER" id="PTHR12189">
    <property type="entry name" value="MRNA GUANINE-7- METHYLTRANSFERASE"/>
    <property type="match status" value="1"/>
</dbReference>
<name>A0AAV1HU31_9CHLO</name>
<keyword evidence="4" id="KW-0949">S-adenosyl-L-methionine</keyword>
<dbReference type="InterPro" id="IPR029063">
    <property type="entry name" value="SAM-dependent_MTases_sf"/>
</dbReference>
<dbReference type="PROSITE" id="PS51562">
    <property type="entry name" value="RNA_CAP0_MT"/>
    <property type="match status" value="1"/>
</dbReference>
<dbReference type="EC" id="2.1.1.56" evidence="1"/>
<evidence type="ECO:0000256" key="1">
    <source>
        <dbReference type="ARBA" id="ARBA00011926"/>
    </source>
</evidence>
<comment type="caution">
    <text evidence="10">The sequence shown here is derived from an EMBL/GenBank/DDBJ whole genome shotgun (WGS) entry which is preliminary data.</text>
</comment>
<keyword evidence="6" id="KW-0506">mRNA capping</keyword>
<comment type="catalytic activity">
    <reaction evidence="7">
        <text>a 5'-end (5'-triphosphoguanosine)-ribonucleoside in mRNA + S-adenosyl-L-methionine = a 5'-end (N(7)-methyl 5'-triphosphoguanosine)-ribonucleoside in mRNA + S-adenosyl-L-homocysteine</text>
        <dbReference type="Rhea" id="RHEA:67008"/>
        <dbReference type="Rhea" id="RHEA-COMP:17166"/>
        <dbReference type="Rhea" id="RHEA-COMP:17167"/>
        <dbReference type="ChEBI" id="CHEBI:57856"/>
        <dbReference type="ChEBI" id="CHEBI:59789"/>
        <dbReference type="ChEBI" id="CHEBI:156461"/>
        <dbReference type="ChEBI" id="CHEBI:167617"/>
        <dbReference type="EC" id="2.1.1.56"/>
    </reaction>
</comment>
<keyword evidence="2" id="KW-0489">Methyltransferase</keyword>
<feature type="domain" description="MRNA cap 0 methyltransferase" evidence="9">
    <location>
        <begin position="33"/>
        <end position="355"/>
    </location>
</feature>
<keyword evidence="3" id="KW-0808">Transferase</keyword>
<feature type="region of interest" description="Disordered" evidence="8">
    <location>
        <begin position="1"/>
        <end position="32"/>
    </location>
</feature>
<evidence type="ECO:0000256" key="3">
    <source>
        <dbReference type="ARBA" id="ARBA00022679"/>
    </source>
</evidence>
<evidence type="ECO:0000256" key="7">
    <source>
        <dbReference type="ARBA" id="ARBA00044712"/>
    </source>
</evidence>
<organism evidence="10 11">
    <name type="scientific">Coccomyxa viridis</name>
    <dbReference type="NCBI Taxonomy" id="1274662"/>
    <lineage>
        <taxon>Eukaryota</taxon>
        <taxon>Viridiplantae</taxon>
        <taxon>Chlorophyta</taxon>
        <taxon>core chlorophytes</taxon>
        <taxon>Trebouxiophyceae</taxon>
        <taxon>Trebouxiophyceae incertae sedis</taxon>
        <taxon>Coccomyxaceae</taxon>
        <taxon>Coccomyxa</taxon>
    </lineage>
</organism>
<feature type="compositionally biased region" description="Low complexity" evidence="8">
    <location>
        <begin position="346"/>
        <end position="355"/>
    </location>
</feature>
<evidence type="ECO:0000256" key="5">
    <source>
        <dbReference type="ARBA" id="ARBA00022884"/>
    </source>
</evidence>
<evidence type="ECO:0000256" key="2">
    <source>
        <dbReference type="ARBA" id="ARBA00022603"/>
    </source>
</evidence>
<dbReference type="SUPFAM" id="SSF53335">
    <property type="entry name" value="S-adenosyl-L-methionine-dependent methyltransferases"/>
    <property type="match status" value="1"/>
</dbReference>
<gene>
    <name evidence="10" type="ORF">CVIRNUC_000764</name>
</gene>
<dbReference type="CDD" id="cd02440">
    <property type="entry name" value="AdoMet_MTases"/>
    <property type="match status" value="1"/>
</dbReference>
<reference evidence="10 11" key="1">
    <citation type="submission" date="2023-10" db="EMBL/GenBank/DDBJ databases">
        <authorList>
            <person name="Maclean D."/>
            <person name="Macfadyen A."/>
        </authorList>
    </citation>
    <scope>NUCLEOTIDE SEQUENCE [LARGE SCALE GENOMIC DNA]</scope>
</reference>
<feature type="region of interest" description="Disordered" evidence="8">
    <location>
        <begin position="251"/>
        <end position="309"/>
    </location>
</feature>
<dbReference type="PANTHER" id="PTHR12189:SF2">
    <property type="entry name" value="MRNA CAP GUANINE-N7 METHYLTRANSFERASE"/>
    <property type="match status" value="1"/>
</dbReference>
<accession>A0AAV1HU31</accession>
<evidence type="ECO:0000256" key="4">
    <source>
        <dbReference type="ARBA" id="ARBA00022691"/>
    </source>
</evidence>
<proteinExistence type="predicted"/>
<evidence type="ECO:0000313" key="11">
    <source>
        <dbReference type="Proteomes" id="UP001314263"/>
    </source>
</evidence>
<dbReference type="EMBL" id="CAUYUE010000001">
    <property type="protein sequence ID" value="CAK0736552.1"/>
    <property type="molecule type" value="Genomic_DNA"/>
</dbReference>
<feature type="region of interest" description="Disordered" evidence="8">
    <location>
        <begin position="336"/>
        <end position="355"/>
    </location>
</feature>
<dbReference type="Gene3D" id="3.40.50.150">
    <property type="entry name" value="Vaccinia Virus protein VP39"/>
    <property type="match status" value="1"/>
</dbReference>
<dbReference type="AlphaFoldDB" id="A0AAV1HU31"/>
<evidence type="ECO:0000256" key="8">
    <source>
        <dbReference type="SAM" id="MobiDB-lite"/>
    </source>
</evidence>
<dbReference type="Proteomes" id="UP001314263">
    <property type="component" value="Unassembled WGS sequence"/>
</dbReference>
<keyword evidence="11" id="KW-1185">Reference proteome</keyword>
<dbReference type="InterPro" id="IPR004971">
    <property type="entry name" value="mRNA_G-N7_MeTrfase_dom"/>
</dbReference>
<evidence type="ECO:0000256" key="6">
    <source>
        <dbReference type="ARBA" id="ARBA00023042"/>
    </source>
</evidence>
<dbReference type="Pfam" id="PF03291">
    <property type="entry name" value="mRNA_G-N7_MeTrfase"/>
    <property type="match status" value="1"/>
</dbReference>
<dbReference type="GO" id="GO:0005634">
    <property type="term" value="C:nucleus"/>
    <property type="evidence" value="ECO:0007669"/>
    <property type="project" value="TreeGrafter"/>
</dbReference>
<dbReference type="GO" id="GO:0003723">
    <property type="term" value="F:RNA binding"/>
    <property type="evidence" value="ECO:0007669"/>
    <property type="project" value="UniProtKB-KW"/>
</dbReference>
<sequence length="355" mass="38748">MDAEALRKTKEHYNSHANLHEDREQAMEARRQGKALPLKDFHNSIKRKMINRFAWQTDRLLDLACGRGGDIHKWAKAGIRYVKGIDLSPGEIEEAQRRFDEFSSQPSRRRGAVLQAEFVDSDQLGASEWREPQQYDAITCMFAIHYFFVSQAALHRFMENVSLNLKDGGYFFGTFPSGRRVQAVIHKGGAWPLFRAPMLELKALWKGEADRNKAVKHFNPKFPSTSDGSLSKASSLFAAFAFQKGSEGDVPAAGGAAGKRGLQGTTPTVDQSAKRARAESQQDSDAMLASPAAQQQPIHSSAGALADIDGAGTVSDQQAGAEQDAIQALPALVAAPLYKRPKPRARPAAASTGQG</sequence>
<dbReference type="InterPro" id="IPR039753">
    <property type="entry name" value="RG7MT1"/>
</dbReference>
<evidence type="ECO:0000313" key="10">
    <source>
        <dbReference type="EMBL" id="CAK0736552.1"/>
    </source>
</evidence>
<keyword evidence="5" id="KW-0694">RNA-binding</keyword>
<keyword evidence="6" id="KW-0507">mRNA processing</keyword>
<protein>
    <recommendedName>
        <fullName evidence="1">mRNA (guanine-N(7))-methyltransferase</fullName>
        <ecNumber evidence="1">2.1.1.56</ecNumber>
    </recommendedName>
</protein>
<dbReference type="GO" id="GO:0004482">
    <property type="term" value="F:mRNA 5'-cap (guanine-N7-)-methyltransferase activity"/>
    <property type="evidence" value="ECO:0007669"/>
    <property type="project" value="UniProtKB-EC"/>
</dbReference>